<dbReference type="Proteomes" id="UP000287651">
    <property type="component" value="Unassembled WGS sequence"/>
</dbReference>
<name>A0A426X877_ENSVE</name>
<dbReference type="AlphaFoldDB" id="A0A426X877"/>
<dbReference type="EMBL" id="AMZH03024670">
    <property type="protein sequence ID" value="RRT35679.1"/>
    <property type="molecule type" value="Genomic_DNA"/>
</dbReference>
<accession>A0A426X877</accession>
<protein>
    <submittedName>
        <fullName evidence="1">Uncharacterized protein</fullName>
    </submittedName>
</protein>
<gene>
    <name evidence="1" type="ORF">B296_00038013</name>
</gene>
<sequence>MQSTRKVTCKVEIRSVFRAPSQKFKVLPIPNVLANGKSFEHGFMKKCDDHKLCLKSHAKSSFDRFFMHRIRNSKYWPFLTY</sequence>
<reference evidence="1 2" key="1">
    <citation type="journal article" date="2014" name="Agronomy (Basel)">
        <title>A Draft Genome Sequence for Ensete ventricosum, the Drought-Tolerant Tree Against Hunger.</title>
        <authorList>
            <person name="Harrison J."/>
            <person name="Moore K.A."/>
            <person name="Paszkiewicz K."/>
            <person name="Jones T."/>
            <person name="Grant M."/>
            <person name="Ambacheew D."/>
            <person name="Muzemil S."/>
            <person name="Studholme D.J."/>
        </authorList>
    </citation>
    <scope>NUCLEOTIDE SEQUENCE [LARGE SCALE GENOMIC DNA]</scope>
</reference>
<evidence type="ECO:0000313" key="1">
    <source>
        <dbReference type="EMBL" id="RRT35679.1"/>
    </source>
</evidence>
<proteinExistence type="predicted"/>
<organism evidence="1 2">
    <name type="scientific">Ensete ventricosum</name>
    <name type="common">Abyssinian banana</name>
    <name type="synonym">Musa ensete</name>
    <dbReference type="NCBI Taxonomy" id="4639"/>
    <lineage>
        <taxon>Eukaryota</taxon>
        <taxon>Viridiplantae</taxon>
        <taxon>Streptophyta</taxon>
        <taxon>Embryophyta</taxon>
        <taxon>Tracheophyta</taxon>
        <taxon>Spermatophyta</taxon>
        <taxon>Magnoliopsida</taxon>
        <taxon>Liliopsida</taxon>
        <taxon>Zingiberales</taxon>
        <taxon>Musaceae</taxon>
        <taxon>Ensete</taxon>
    </lineage>
</organism>
<comment type="caution">
    <text evidence="1">The sequence shown here is derived from an EMBL/GenBank/DDBJ whole genome shotgun (WGS) entry which is preliminary data.</text>
</comment>
<evidence type="ECO:0000313" key="2">
    <source>
        <dbReference type="Proteomes" id="UP000287651"/>
    </source>
</evidence>